<comment type="caution">
    <text evidence="1">The sequence shown here is derived from an EMBL/GenBank/DDBJ whole genome shotgun (WGS) entry which is preliminary data.</text>
</comment>
<dbReference type="eggNOG" id="ENOG5030ZN4">
    <property type="taxonomic scope" value="Bacteria"/>
</dbReference>
<keyword evidence="2" id="KW-1185">Reference proteome</keyword>
<sequence>MSDPIKNDKLIKQYDLELGKVFFYENYLIIEVAEGVCFDYQKAKTLSLLTNLHFGDRSFGYISHRINSYSLEATDYMKIKDVFPNIKAFAAVTYNESQKTSIRIENMFYQEGIVSFENIKDAIKWVIEKLKNDSNT</sequence>
<reference evidence="1 2" key="1">
    <citation type="submission" date="2014-04" db="EMBL/GenBank/DDBJ databases">
        <title>Aquimarina sp. 22II-S11-z7 Genome Sequencing.</title>
        <authorList>
            <person name="Lai Q."/>
        </authorList>
    </citation>
    <scope>NUCLEOTIDE SEQUENCE [LARGE SCALE GENOMIC DNA]</scope>
    <source>
        <strain evidence="1 2">22II-S11-z7</strain>
    </source>
</reference>
<name>A0A023C038_9FLAO</name>
<dbReference type="EMBL" id="AQRA01000001">
    <property type="protein sequence ID" value="EZH75564.1"/>
    <property type="molecule type" value="Genomic_DNA"/>
</dbReference>
<dbReference type="Proteomes" id="UP000023541">
    <property type="component" value="Unassembled WGS sequence"/>
</dbReference>
<evidence type="ECO:0000313" key="1">
    <source>
        <dbReference type="EMBL" id="EZH75564.1"/>
    </source>
</evidence>
<accession>A0A023C038</accession>
<dbReference type="RefSeq" id="WP_034238142.1">
    <property type="nucleotide sequence ID" value="NZ_AQRA01000001.1"/>
</dbReference>
<evidence type="ECO:0000313" key="2">
    <source>
        <dbReference type="Proteomes" id="UP000023541"/>
    </source>
</evidence>
<organism evidence="1 2">
    <name type="scientific">Aquimarina atlantica</name>
    <dbReference type="NCBI Taxonomy" id="1317122"/>
    <lineage>
        <taxon>Bacteria</taxon>
        <taxon>Pseudomonadati</taxon>
        <taxon>Bacteroidota</taxon>
        <taxon>Flavobacteriia</taxon>
        <taxon>Flavobacteriales</taxon>
        <taxon>Flavobacteriaceae</taxon>
        <taxon>Aquimarina</taxon>
    </lineage>
</organism>
<proteinExistence type="predicted"/>
<dbReference type="OrthoDB" id="1144359at2"/>
<dbReference type="AlphaFoldDB" id="A0A023C038"/>
<evidence type="ECO:0008006" key="3">
    <source>
        <dbReference type="Google" id="ProtNLM"/>
    </source>
</evidence>
<protein>
    <recommendedName>
        <fullName evidence="3">STAS/SEC14 domain-containing protein</fullName>
    </recommendedName>
</protein>
<gene>
    <name evidence="1" type="ORF">ATO12_01915</name>
</gene>
<dbReference type="STRING" id="1317122.ATO12_01915"/>